<feature type="transmembrane region" description="Helical" evidence="1">
    <location>
        <begin position="12"/>
        <end position="31"/>
    </location>
</feature>
<proteinExistence type="predicted"/>
<dbReference type="EMBL" id="GGEC01042702">
    <property type="protein sequence ID" value="MBX23186.1"/>
    <property type="molecule type" value="Transcribed_RNA"/>
</dbReference>
<keyword evidence="1" id="KW-1133">Transmembrane helix</keyword>
<evidence type="ECO:0000256" key="1">
    <source>
        <dbReference type="SAM" id="Phobius"/>
    </source>
</evidence>
<keyword evidence="1" id="KW-0472">Membrane</keyword>
<reference evidence="2" key="1">
    <citation type="submission" date="2018-02" db="EMBL/GenBank/DDBJ databases">
        <title>Rhizophora mucronata_Transcriptome.</title>
        <authorList>
            <person name="Meera S.P."/>
            <person name="Sreeshan A."/>
            <person name="Augustine A."/>
        </authorList>
    </citation>
    <scope>NUCLEOTIDE SEQUENCE</scope>
    <source>
        <tissue evidence="2">Leaf</tissue>
    </source>
</reference>
<accession>A0A2P2LYY5</accession>
<evidence type="ECO:0000313" key="2">
    <source>
        <dbReference type="EMBL" id="MBX23186.1"/>
    </source>
</evidence>
<dbReference type="AlphaFoldDB" id="A0A2P2LYY5"/>
<name>A0A2P2LYY5_RHIMU</name>
<keyword evidence="1" id="KW-0812">Transmembrane</keyword>
<organism evidence="2">
    <name type="scientific">Rhizophora mucronata</name>
    <name type="common">Asiatic mangrove</name>
    <dbReference type="NCBI Taxonomy" id="61149"/>
    <lineage>
        <taxon>Eukaryota</taxon>
        <taxon>Viridiplantae</taxon>
        <taxon>Streptophyta</taxon>
        <taxon>Embryophyta</taxon>
        <taxon>Tracheophyta</taxon>
        <taxon>Spermatophyta</taxon>
        <taxon>Magnoliopsida</taxon>
        <taxon>eudicotyledons</taxon>
        <taxon>Gunneridae</taxon>
        <taxon>Pentapetalae</taxon>
        <taxon>rosids</taxon>
        <taxon>fabids</taxon>
        <taxon>Malpighiales</taxon>
        <taxon>Rhizophoraceae</taxon>
        <taxon>Rhizophora</taxon>
    </lineage>
</organism>
<sequence>MFSSSKSRAYCIHFAARICTLIISIFILLLYPTPHPRGHAQYHVLLIVFLLQEDEMCIPF</sequence>
<protein>
    <submittedName>
        <fullName evidence="2">Uncharacterized protein</fullName>
    </submittedName>
</protein>